<dbReference type="VEuPathDB" id="MicrosporidiaDB:VICG_00799"/>
<dbReference type="HOGENOM" id="CLU_1125258_0_0_1"/>
<dbReference type="InParanoid" id="L2GMW1"/>
<dbReference type="AlphaFoldDB" id="L2GMW1"/>
<dbReference type="Proteomes" id="UP000011082">
    <property type="component" value="Unassembled WGS sequence"/>
</dbReference>
<name>L2GMW1_VITCO</name>
<evidence type="ECO:0000313" key="1">
    <source>
        <dbReference type="EMBL" id="ELA42156.1"/>
    </source>
</evidence>
<protein>
    <submittedName>
        <fullName evidence="1">Uncharacterized protein</fullName>
    </submittedName>
</protein>
<accession>L2GMW1</accession>
<organism evidence="1 2">
    <name type="scientific">Vittaforma corneae (strain ATCC 50505)</name>
    <name type="common">Microsporidian parasite</name>
    <name type="synonym">Nosema corneum</name>
    <dbReference type="NCBI Taxonomy" id="993615"/>
    <lineage>
        <taxon>Eukaryota</taxon>
        <taxon>Fungi</taxon>
        <taxon>Fungi incertae sedis</taxon>
        <taxon>Microsporidia</taxon>
        <taxon>Nosematidae</taxon>
        <taxon>Vittaforma</taxon>
    </lineage>
</organism>
<evidence type="ECO:0000313" key="2">
    <source>
        <dbReference type="Proteomes" id="UP000011082"/>
    </source>
</evidence>
<gene>
    <name evidence="1" type="ORF">VICG_00799</name>
</gene>
<sequence length="247" mass="28274">MNKLVCRNLYVYTCIPLTKEGIMRKFLLVKGHYNIEKIAEIGGKAHAITDEGTFKLRDNPHSNSFLLSSTLDCSIAGSVLKVLEMSQMDLKELCDSIPFSEISNIRLVSFENMIKKDALADFSKKYYLFLVGSSLAKLKYKEIVKIIMYLQTLSSPKDFALYSNNSYSVELAEWIVNTFIGSSYELGLFILLDCLENDRLDSFIAEWKSRDLYDIDLKGFLNSFVLDSLMLDRREKVKIKGYLSKLV</sequence>
<dbReference type="EMBL" id="JH370134">
    <property type="protein sequence ID" value="ELA42156.1"/>
    <property type="molecule type" value="Genomic_DNA"/>
</dbReference>
<keyword evidence="2" id="KW-1185">Reference proteome</keyword>
<dbReference type="OrthoDB" id="10571471at2759"/>
<proteinExistence type="predicted"/>
<dbReference type="OMA" id="MNSIKEC"/>
<dbReference type="RefSeq" id="XP_007604248.1">
    <property type="nucleotide sequence ID" value="XM_007604186.1"/>
</dbReference>
<dbReference type="GeneID" id="19881513"/>
<reference evidence="2" key="1">
    <citation type="submission" date="2011-05" db="EMBL/GenBank/DDBJ databases">
        <title>The genome sequence of Vittaforma corneae strain ATCC 50505.</title>
        <authorList>
            <consortium name="The Broad Institute Genome Sequencing Platform"/>
            <person name="Cuomo C."/>
            <person name="Didier E."/>
            <person name="Bowers L."/>
            <person name="Young S.K."/>
            <person name="Zeng Q."/>
            <person name="Gargeya S."/>
            <person name="Fitzgerald M."/>
            <person name="Haas B."/>
            <person name="Abouelleil A."/>
            <person name="Alvarado L."/>
            <person name="Arachchi H.M."/>
            <person name="Berlin A."/>
            <person name="Chapman S.B."/>
            <person name="Gearin G."/>
            <person name="Goldberg J."/>
            <person name="Griggs A."/>
            <person name="Gujja S."/>
            <person name="Hansen M."/>
            <person name="Heiman D."/>
            <person name="Howarth C."/>
            <person name="Larimer J."/>
            <person name="Lui A."/>
            <person name="MacDonald P.J.P."/>
            <person name="McCowen C."/>
            <person name="Montmayeur A."/>
            <person name="Murphy C."/>
            <person name="Neiman D."/>
            <person name="Pearson M."/>
            <person name="Priest M."/>
            <person name="Roberts A."/>
            <person name="Saif S."/>
            <person name="Shea T."/>
            <person name="Sisk P."/>
            <person name="Stolte C."/>
            <person name="Sykes S."/>
            <person name="Wortman J."/>
            <person name="Nusbaum C."/>
            <person name="Birren B."/>
        </authorList>
    </citation>
    <scope>NUCLEOTIDE SEQUENCE [LARGE SCALE GENOMIC DNA]</scope>
    <source>
        <strain evidence="2">ATCC 50505</strain>
    </source>
</reference>